<dbReference type="RefSeq" id="XP_056056433.1">
    <property type="nucleotide sequence ID" value="XM_056201807.1"/>
</dbReference>
<evidence type="ECO:0000313" key="2">
    <source>
        <dbReference type="Proteomes" id="UP001144673"/>
    </source>
</evidence>
<sequence length="108" mass="12375">MHKYIRQPHNSALKTFRSFALHVTTQRASDDRKTSELITTPRLQFPYQGLSGSYVRAQILFHSGRKKVGMTFVQWRSTAEVHLLEAQDARYLVGDVSHGAEGWISMLK</sequence>
<reference evidence="1" key="1">
    <citation type="journal article" date="2023" name="Access Microbiol">
        <title>De-novo genome assembly for Akanthomyces muscarius, a biocontrol agent of insect agricultural pests.</title>
        <authorList>
            <person name="Erdos Z."/>
            <person name="Studholme D.J."/>
            <person name="Raymond B."/>
            <person name="Sharma M."/>
        </authorList>
    </citation>
    <scope>NUCLEOTIDE SEQUENCE</scope>
    <source>
        <strain evidence="1">Ve6</strain>
    </source>
</reference>
<dbReference type="EMBL" id="JAJHUN010000006">
    <property type="protein sequence ID" value="KAJ4158066.1"/>
    <property type="molecule type" value="Genomic_DNA"/>
</dbReference>
<evidence type="ECO:0000313" key="1">
    <source>
        <dbReference type="EMBL" id="KAJ4158066.1"/>
    </source>
</evidence>
<proteinExistence type="predicted"/>
<dbReference type="Proteomes" id="UP001144673">
    <property type="component" value="Unassembled WGS sequence"/>
</dbReference>
<comment type="caution">
    <text evidence="1">The sequence shown here is derived from an EMBL/GenBank/DDBJ whole genome shotgun (WGS) entry which is preliminary data.</text>
</comment>
<organism evidence="1 2">
    <name type="scientific">Akanthomyces muscarius</name>
    <name type="common">Entomopathogenic fungus</name>
    <name type="synonym">Lecanicillium muscarium</name>
    <dbReference type="NCBI Taxonomy" id="2231603"/>
    <lineage>
        <taxon>Eukaryota</taxon>
        <taxon>Fungi</taxon>
        <taxon>Dikarya</taxon>
        <taxon>Ascomycota</taxon>
        <taxon>Pezizomycotina</taxon>
        <taxon>Sordariomycetes</taxon>
        <taxon>Hypocreomycetidae</taxon>
        <taxon>Hypocreales</taxon>
        <taxon>Cordycipitaceae</taxon>
        <taxon>Akanthomyces</taxon>
    </lineage>
</organism>
<gene>
    <name evidence="1" type="ORF">LMH87_008611</name>
</gene>
<dbReference type="GeneID" id="80895770"/>
<name>A0A9W8QHL2_AKAMU</name>
<accession>A0A9W8QHL2</accession>
<protein>
    <submittedName>
        <fullName evidence="1">Uncharacterized protein</fullName>
    </submittedName>
</protein>
<dbReference type="KEGG" id="amus:LMH87_008611"/>
<dbReference type="AlphaFoldDB" id="A0A9W8QHL2"/>
<keyword evidence="2" id="KW-1185">Reference proteome</keyword>